<evidence type="ECO:0000259" key="3">
    <source>
        <dbReference type="PROSITE" id="PS50977"/>
    </source>
</evidence>
<dbReference type="PROSITE" id="PS50977">
    <property type="entry name" value="HTH_TETR_2"/>
    <property type="match status" value="1"/>
</dbReference>
<keyword evidence="5" id="KW-1185">Reference proteome</keyword>
<dbReference type="AlphaFoldDB" id="B2A1T6"/>
<dbReference type="STRING" id="457570.Nther_2575"/>
<dbReference type="Gene3D" id="1.10.10.60">
    <property type="entry name" value="Homeodomain-like"/>
    <property type="match status" value="1"/>
</dbReference>
<name>B2A1T6_NATTJ</name>
<protein>
    <submittedName>
        <fullName evidence="4">Transcriptional regulator, TetR family</fullName>
    </submittedName>
</protein>
<accession>B2A1T6</accession>
<dbReference type="InterPro" id="IPR013570">
    <property type="entry name" value="Tscrpt_reg_YsiA_C"/>
</dbReference>
<dbReference type="eggNOG" id="COG1309">
    <property type="taxonomic scope" value="Bacteria"/>
</dbReference>
<feature type="domain" description="HTH tetR-type" evidence="3">
    <location>
        <begin position="11"/>
        <end position="71"/>
    </location>
</feature>
<dbReference type="Pfam" id="PF00440">
    <property type="entry name" value="TetR_N"/>
    <property type="match status" value="1"/>
</dbReference>
<reference evidence="4 5" key="2">
    <citation type="journal article" date="2011" name="J. Bacteriol.">
        <title>Complete genome sequence of the anaerobic, halophilic alkalithermophile Natranaerobius thermophilus JW/NM-WN-LF.</title>
        <authorList>
            <person name="Zhao B."/>
            <person name="Mesbah N.M."/>
            <person name="Dalin E."/>
            <person name="Goodwin L."/>
            <person name="Nolan M."/>
            <person name="Pitluck S."/>
            <person name="Chertkov O."/>
            <person name="Brettin T.S."/>
            <person name="Han J."/>
            <person name="Larimer F.W."/>
            <person name="Land M.L."/>
            <person name="Hauser L."/>
            <person name="Kyrpides N."/>
            <person name="Wiegel J."/>
        </authorList>
    </citation>
    <scope>NUCLEOTIDE SEQUENCE [LARGE SCALE GENOMIC DNA]</scope>
    <source>
        <strain evidence="5">ATCC BAA-1301 / DSM 18059 / JW/NM-WN-LF</strain>
    </source>
</reference>
<evidence type="ECO:0000256" key="2">
    <source>
        <dbReference type="PROSITE-ProRule" id="PRU00335"/>
    </source>
</evidence>
<evidence type="ECO:0000313" key="4">
    <source>
        <dbReference type="EMBL" id="ACB86133.1"/>
    </source>
</evidence>
<dbReference type="InterPro" id="IPR050624">
    <property type="entry name" value="HTH-type_Tx_Regulator"/>
</dbReference>
<dbReference type="EMBL" id="CP001034">
    <property type="protein sequence ID" value="ACB86133.1"/>
    <property type="molecule type" value="Genomic_DNA"/>
</dbReference>
<dbReference type="HOGENOM" id="CLU_069356_12_7_9"/>
<organism evidence="4 5">
    <name type="scientific">Natranaerobius thermophilus (strain ATCC BAA-1301 / DSM 18059 / JW/NM-WN-LF)</name>
    <dbReference type="NCBI Taxonomy" id="457570"/>
    <lineage>
        <taxon>Bacteria</taxon>
        <taxon>Bacillati</taxon>
        <taxon>Bacillota</taxon>
        <taxon>Clostridia</taxon>
        <taxon>Natranaerobiales</taxon>
        <taxon>Natranaerobiaceae</taxon>
        <taxon>Natranaerobius</taxon>
    </lineage>
</organism>
<dbReference type="Pfam" id="PF08359">
    <property type="entry name" value="TetR_C_4"/>
    <property type="match status" value="1"/>
</dbReference>
<reference evidence="4 5" key="1">
    <citation type="submission" date="2008-04" db="EMBL/GenBank/DDBJ databases">
        <title>Complete sequence of chromosome of Natranaerobius thermophilus JW/NM-WN-LF.</title>
        <authorList>
            <consortium name="US DOE Joint Genome Institute"/>
            <person name="Copeland A."/>
            <person name="Lucas S."/>
            <person name="Lapidus A."/>
            <person name="Glavina del Rio T."/>
            <person name="Dalin E."/>
            <person name="Tice H."/>
            <person name="Bruce D."/>
            <person name="Goodwin L."/>
            <person name="Pitluck S."/>
            <person name="Chertkov O."/>
            <person name="Brettin T."/>
            <person name="Detter J.C."/>
            <person name="Han C."/>
            <person name="Kuske C.R."/>
            <person name="Schmutz J."/>
            <person name="Larimer F."/>
            <person name="Land M."/>
            <person name="Hauser L."/>
            <person name="Kyrpides N."/>
            <person name="Lykidis A."/>
            <person name="Mesbah N.M."/>
            <person name="Wiegel J."/>
        </authorList>
    </citation>
    <scope>NUCLEOTIDE SEQUENCE [LARGE SCALE GENOMIC DNA]</scope>
    <source>
        <strain evidence="5">ATCC BAA-1301 / DSM 18059 / JW/NM-WN-LF</strain>
    </source>
</reference>
<keyword evidence="1 2" id="KW-0238">DNA-binding</keyword>
<dbReference type="PANTHER" id="PTHR43479">
    <property type="entry name" value="ACREF/ENVCD OPERON REPRESSOR-RELATED"/>
    <property type="match status" value="1"/>
</dbReference>
<dbReference type="SUPFAM" id="SSF48498">
    <property type="entry name" value="Tetracyclin repressor-like, C-terminal domain"/>
    <property type="match status" value="1"/>
</dbReference>
<sequence length="196" mass="23048">MRYTSRELKAKKNKKKIFVTAIDLIRKKGYDNVSINEICSLSGFTKGAFYHYFNSKEDLLIQLLRDVDDYYTVEVLPKLDGMSSTEKLTYFMQQFAYCGYGVGVDIINNLFKSQTKVLNDFMNDYDRPFFKILLEIIDEGQKKGEFTDKLSCKELAQYCMSFTWGVLHNWTLENGEYDIEEKMKSYLKVFILSILY</sequence>
<dbReference type="GO" id="GO:0003677">
    <property type="term" value="F:DNA binding"/>
    <property type="evidence" value="ECO:0007669"/>
    <property type="project" value="UniProtKB-UniRule"/>
</dbReference>
<evidence type="ECO:0000256" key="1">
    <source>
        <dbReference type="ARBA" id="ARBA00023125"/>
    </source>
</evidence>
<dbReference type="InterPro" id="IPR001647">
    <property type="entry name" value="HTH_TetR"/>
</dbReference>
<dbReference type="Proteomes" id="UP000001683">
    <property type="component" value="Chromosome"/>
</dbReference>
<feature type="DNA-binding region" description="H-T-H motif" evidence="2">
    <location>
        <begin position="34"/>
        <end position="53"/>
    </location>
</feature>
<dbReference type="InterPro" id="IPR036271">
    <property type="entry name" value="Tet_transcr_reg_TetR-rel_C_sf"/>
</dbReference>
<dbReference type="RefSeq" id="WP_012448975.1">
    <property type="nucleotide sequence ID" value="NC_010718.1"/>
</dbReference>
<evidence type="ECO:0000313" key="5">
    <source>
        <dbReference type="Proteomes" id="UP000001683"/>
    </source>
</evidence>
<dbReference type="InParanoid" id="B2A1T6"/>
<proteinExistence type="predicted"/>
<dbReference type="SUPFAM" id="SSF46689">
    <property type="entry name" value="Homeodomain-like"/>
    <property type="match status" value="1"/>
</dbReference>
<dbReference type="PRINTS" id="PR00455">
    <property type="entry name" value="HTHTETR"/>
</dbReference>
<dbReference type="PANTHER" id="PTHR43479:SF11">
    <property type="entry name" value="ACREF_ENVCD OPERON REPRESSOR-RELATED"/>
    <property type="match status" value="1"/>
</dbReference>
<dbReference type="Gene3D" id="1.10.357.10">
    <property type="entry name" value="Tetracycline Repressor, domain 2"/>
    <property type="match status" value="1"/>
</dbReference>
<dbReference type="OrthoDB" id="494991at2"/>
<dbReference type="InterPro" id="IPR009057">
    <property type="entry name" value="Homeodomain-like_sf"/>
</dbReference>
<gene>
    <name evidence="4" type="ordered locus">Nther_2575</name>
</gene>
<dbReference type="KEGG" id="nth:Nther_2575"/>